<reference evidence="3" key="1">
    <citation type="submission" date="2017-01" db="EMBL/GenBank/DDBJ databases">
        <title>Comparative genomics of anhydrobiosis in the tardigrade Hypsibius dujardini.</title>
        <authorList>
            <person name="Yoshida Y."/>
            <person name="Koutsovoulos G."/>
            <person name="Laetsch D."/>
            <person name="Stevens L."/>
            <person name="Kumar S."/>
            <person name="Horikawa D."/>
            <person name="Ishino K."/>
            <person name="Komine S."/>
            <person name="Tomita M."/>
            <person name="Blaxter M."/>
            <person name="Arakawa K."/>
        </authorList>
    </citation>
    <scope>NUCLEOTIDE SEQUENCE [LARGE SCALE GENOMIC DNA]</scope>
    <source>
        <strain evidence="3">Z151</strain>
    </source>
</reference>
<dbReference type="Proteomes" id="UP000192578">
    <property type="component" value="Unassembled WGS sequence"/>
</dbReference>
<gene>
    <name evidence="2" type="ORF">BV898_06077</name>
</gene>
<evidence type="ECO:0000313" key="2">
    <source>
        <dbReference type="EMBL" id="OQV19805.1"/>
    </source>
</evidence>
<dbReference type="InterPro" id="IPR006201">
    <property type="entry name" value="Neur_channel"/>
</dbReference>
<evidence type="ECO:0000259" key="1">
    <source>
        <dbReference type="Pfam" id="PF02931"/>
    </source>
</evidence>
<protein>
    <submittedName>
        <fullName evidence="2">Neuronal acetylcholine receptor subunit alpha-2</fullName>
    </submittedName>
</protein>
<dbReference type="AlphaFoldDB" id="A0A1W0WX77"/>
<keyword evidence="3" id="KW-1185">Reference proteome</keyword>
<evidence type="ECO:0000313" key="3">
    <source>
        <dbReference type="Proteomes" id="UP000192578"/>
    </source>
</evidence>
<dbReference type="GO" id="GO:0004888">
    <property type="term" value="F:transmembrane signaling receptor activity"/>
    <property type="evidence" value="ECO:0007669"/>
    <property type="project" value="InterPro"/>
</dbReference>
<comment type="caution">
    <text evidence="2">The sequence shown here is derived from an EMBL/GenBank/DDBJ whole genome shotgun (WGS) entry which is preliminary data.</text>
</comment>
<sequence length="230" mass="25444">MRMSLLAIAGSGYAHSHSHSHIASALESNIRAAADAHVRPNADQSGSPTVVSVGLSIFGLEQTQLRKDTLTANGYISFAWNDPRLAWSPAYYGNLTQIPVSASALWIPDITLYNSADASLPLASTEQKLALVMSNGDVMWIPKTRFSFAYNKTEVDGKHKLNATLKFGSWVYSDQDLDIQPKDPEVLNDMYESTEFTLLNSTFTRQLIFYSCCPEGYPRLDVSLTIEKKN</sequence>
<dbReference type="OrthoDB" id="410315at2759"/>
<dbReference type="GO" id="GO:0005230">
    <property type="term" value="F:extracellular ligand-gated monoatomic ion channel activity"/>
    <property type="evidence" value="ECO:0007669"/>
    <property type="project" value="InterPro"/>
</dbReference>
<organism evidence="2 3">
    <name type="scientific">Hypsibius exemplaris</name>
    <name type="common">Freshwater tardigrade</name>
    <dbReference type="NCBI Taxonomy" id="2072580"/>
    <lineage>
        <taxon>Eukaryota</taxon>
        <taxon>Metazoa</taxon>
        <taxon>Ecdysozoa</taxon>
        <taxon>Tardigrada</taxon>
        <taxon>Eutardigrada</taxon>
        <taxon>Parachela</taxon>
        <taxon>Hypsibioidea</taxon>
        <taxon>Hypsibiidae</taxon>
        <taxon>Hypsibius</taxon>
    </lineage>
</organism>
<feature type="domain" description="Neurotransmitter-gated ion-channel ligand-binding" evidence="1">
    <location>
        <begin position="35"/>
        <end position="229"/>
    </location>
</feature>
<dbReference type="SUPFAM" id="SSF63712">
    <property type="entry name" value="Nicotinic receptor ligand binding domain-like"/>
    <property type="match status" value="1"/>
</dbReference>
<dbReference type="Gene3D" id="2.70.170.10">
    <property type="entry name" value="Neurotransmitter-gated ion-channel ligand-binding domain"/>
    <property type="match status" value="1"/>
</dbReference>
<dbReference type="EMBL" id="MTYJ01000035">
    <property type="protein sequence ID" value="OQV19805.1"/>
    <property type="molecule type" value="Genomic_DNA"/>
</dbReference>
<keyword evidence="2" id="KW-0675">Receptor</keyword>
<dbReference type="Pfam" id="PF02931">
    <property type="entry name" value="Neur_chan_LBD"/>
    <property type="match status" value="1"/>
</dbReference>
<dbReference type="InterPro" id="IPR036734">
    <property type="entry name" value="Neur_chan_lig-bd_sf"/>
</dbReference>
<dbReference type="InterPro" id="IPR006202">
    <property type="entry name" value="Neur_chan_lig-bd"/>
</dbReference>
<accession>A0A1W0WX77</accession>
<name>A0A1W0WX77_HYPEX</name>
<dbReference type="GO" id="GO:0016020">
    <property type="term" value="C:membrane"/>
    <property type="evidence" value="ECO:0007669"/>
    <property type="project" value="InterPro"/>
</dbReference>
<proteinExistence type="predicted"/>
<dbReference type="PANTHER" id="PTHR18945">
    <property type="entry name" value="NEUROTRANSMITTER GATED ION CHANNEL"/>
    <property type="match status" value="1"/>
</dbReference>